<evidence type="ECO:0000313" key="4">
    <source>
        <dbReference type="Proteomes" id="UP000053259"/>
    </source>
</evidence>
<protein>
    <submittedName>
        <fullName evidence="3">Uncharacterized protein</fullName>
    </submittedName>
</protein>
<gene>
    <name evidence="3" type="ORF">PV09_08510</name>
</gene>
<feature type="compositionally biased region" description="Low complexity" evidence="1">
    <location>
        <begin position="558"/>
        <end position="573"/>
    </location>
</feature>
<organism evidence="3 4">
    <name type="scientific">Verruconis gallopava</name>
    <dbReference type="NCBI Taxonomy" id="253628"/>
    <lineage>
        <taxon>Eukaryota</taxon>
        <taxon>Fungi</taxon>
        <taxon>Dikarya</taxon>
        <taxon>Ascomycota</taxon>
        <taxon>Pezizomycotina</taxon>
        <taxon>Dothideomycetes</taxon>
        <taxon>Pleosporomycetidae</taxon>
        <taxon>Venturiales</taxon>
        <taxon>Sympoventuriaceae</taxon>
        <taxon>Verruconis</taxon>
    </lineage>
</organism>
<reference evidence="3 4" key="1">
    <citation type="submission" date="2015-01" db="EMBL/GenBank/DDBJ databases">
        <title>The Genome Sequence of Ochroconis gallopava CBS43764.</title>
        <authorList>
            <consortium name="The Broad Institute Genomics Platform"/>
            <person name="Cuomo C."/>
            <person name="de Hoog S."/>
            <person name="Gorbushina A."/>
            <person name="Stielow B."/>
            <person name="Teixiera M."/>
            <person name="Abouelleil A."/>
            <person name="Chapman S.B."/>
            <person name="Priest M."/>
            <person name="Young S.K."/>
            <person name="Wortman J."/>
            <person name="Nusbaum C."/>
            <person name="Birren B."/>
        </authorList>
    </citation>
    <scope>NUCLEOTIDE SEQUENCE [LARGE SCALE GENOMIC DNA]</scope>
    <source>
        <strain evidence="3 4">CBS 43764</strain>
    </source>
</reference>
<proteinExistence type="predicted"/>
<evidence type="ECO:0000256" key="1">
    <source>
        <dbReference type="SAM" id="MobiDB-lite"/>
    </source>
</evidence>
<dbReference type="VEuPathDB" id="FungiDB:PV09_08510"/>
<sequence>MLRTSKSVGIMSKAKRRRKTSVSLMVMTVVPLVSGVSLQELGAIPLKSASTECASILDVEIPGCTANGILTICSTDCQASFASFLNTARTVCSDPILENQLAQLVASSGQLRICTSSTAIASSKISTSLTEVTTILYTTLLKRAEVDVITKTTTTTITESIASSISPTDSQTHSIPSSTSLSTLNISITNTTTTSLILSSGSTQSALMLSSSTSTFVAPFNAPTASSQSVGIAVSSPLPPQTFRSAASTISISIAPSNSSSKTSSMTTAINAPFVLASALTAAQSPTTFTINVVSASSEVSSTQSSSKGAAGLLTLSTATPISQSPNSMMTFMLQPTSSNAQTIAPPHSQPQPISLPPSQSQTLESKTSSTSTSTGTLNAINNGGLPGAALATDQQSTKVNPSIIGGVVGGGLVAVGAITAVVFLLFRRRRQQSDKGGARRPISSWDFIDRNRGRLSSEPSDADLPQMSYFDQPILFDQRVQGLAVPQEVVIKRKSGPPVRVSRQSNGSMAGIDESTIEAVRLQRKTQNTMSQYSNGSIIVSYAAARIPSASMPVAPAMPVGSTKRNSSSNNNGTNDGYTMSTPKNGYGSPGPTVYNGVSQRQNENPRTNNISVSPEPYFDYNYNYNYNYNFNYNYKGFEISKQQRNSPSPIDEMLEVSSNIGGSRLGFYDKVMEDPRLQNYRPNRS</sequence>
<keyword evidence="4" id="KW-1185">Reference proteome</keyword>
<dbReference type="AlphaFoldDB" id="A0A0D1YGC0"/>
<dbReference type="RefSeq" id="XP_016209711.1">
    <property type="nucleotide sequence ID" value="XM_016362426.1"/>
</dbReference>
<dbReference type="HOGENOM" id="CLU_400721_0_0_1"/>
<keyword evidence="2" id="KW-0472">Membrane</keyword>
<evidence type="ECO:0000313" key="3">
    <source>
        <dbReference type="EMBL" id="KIV99841.1"/>
    </source>
</evidence>
<accession>A0A0D1YGC0</accession>
<keyword evidence="2" id="KW-0812">Transmembrane</keyword>
<feature type="compositionally biased region" description="Polar residues" evidence="1">
    <location>
        <begin position="597"/>
        <end position="614"/>
    </location>
</feature>
<evidence type="ECO:0000256" key="2">
    <source>
        <dbReference type="SAM" id="Phobius"/>
    </source>
</evidence>
<keyword evidence="2" id="KW-1133">Transmembrane helix</keyword>
<feature type="compositionally biased region" description="Low complexity" evidence="1">
    <location>
        <begin position="357"/>
        <end position="377"/>
    </location>
</feature>
<dbReference type="GeneID" id="27316483"/>
<dbReference type="EMBL" id="KN847570">
    <property type="protein sequence ID" value="KIV99841.1"/>
    <property type="molecule type" value="Genomic_DNA"/>
</dbReference>
<feature type="compositionally biased region" description="Polar residues" evidence="1">
    <location>
        <begin position="574"/>
        <end position="585"/>
    </location>
</feature>
<feature type="region of interest" description="Disordered" evidence="1">
    <location>
        <begin position="558"/>
        <end position="615"/>
    </location>
</feature>
<feature type="transmembrane region" description="Helical" evidence="2">
    <location>
        <begin position="404"/>
        <end position="427"/>
    </location>
</feature>
<dbReference type="InParanoid" id="A0A0D1YGC0"/>
<dbReference type="STRING" id="253628.A0A0D1YGC0"/>
<name>A0A0D1YGC0_9PEZI</name>
<dbReference type="Proteomes" id="UP000053259">
    <property type="component" value="Unassembled WGS sequence"/>
</dbReference>
<feature type="region of interest" description="Disordered" evidence="1">
    <location>
        <begin position="338"/>
        <end position="381"/>
    </location>
</feature>